<feature type="compositionally biased region" description="Basic and acidic residues" evidence="1">
    <location>
        <begin position="162"/>
        <end position="172"/>
    </location>
</feature>
<dbReference type="Proteomes" id="UP000009047">
    <property type="component" value="Chromosome"/>
</dbReference>
<organism evidence="2 3">
    <name type="scientific">Desulfarculus baarsii (strain ATCC 33931 / DSM 2075 / LMG 7858 / VKM B-1802 / 2st14)</name>
    <dbReference type="NCBI Taxonomy" id="644282"/>
    <lineage>
        <taxon>Bacteria</taxon>
        <taxon>Pseudomonadati</taxon>
        <taxon>Thermodesulfobacteriota</taxon>
        <taxon>Desulfarculia</taxon>
        <taxon>Desulfarculales</taxon>
        <taxon>Desulfarculaceae</taxon>
        <taxon>Desulfarculus</taxon>
    </lineage>
</organism>
<dbReference type="OrthoDB" id="5531498at2"/>
<proteinExistence type="predicted"/>
<evidence type="ECO:0000313" key="3">
    <source>
        <dbReference type="Proteomes" id="UP000009047"/>
    </source>
</evidence>
<evidence type="ECO:0000256" key="1">
    <source>
        <dbReference type="SAM" id="MobiDB-lite"/>
    </source>
</evidence>
<dbReference type="EMBL" id="CP002085">
    <property type="protein sequence ID" value="ADK84934.1"/>
    <property type="molecule type" value="Genomic_DNA"/>
</dbReference>
<keyword evidence="3" id="KW-1185">Reference proteome</keyword>
<sequence>MLLNLCPRPGRDFGPGWVMFSTRRGLLAGPIAAITAAGRYFAGRLVATHCGLVLDHQHVAEALASGFGVSPLGPLFIDRDVMIWFRRPAGLTPAAAQAMVDQARAWAASGVAYDFVGCAAEPLALDLDSPRALFCSEAVATLLRLAAPHLTRPLPVDLATRPPEKWNPHELDSLDGLWGESEEEEKK</sequence>
<dbReference type="RefSeq" id="WP_013258387.1">
    <property type="nucleotide sequence ID" value="NC_014365.1"/>
</dbReference>
<dbReference type="STRING" id="644282.Deba_1566"/>
<accession>E1QH91</accession>
<dbReference type="Gene3D" id="3.90.1720.10">
    <property type="entry name" value="endopeptidase domain like (from Nostoc punctiforme)"/>
    <property type="match status" value="1"/>
</dbReference>
<dbReference type="AlphaFoldDB" id="E1QH91"/>
<reference evidence="2 3" key="1">
    <citation type="journal article" date="2010" name="Stand. Genomic Sci.">
        <title>Complete genome sequence of Desulfarculus baarsii type strain (2st14).</title>
        <authorList>
            <person name="Sun H."/>
            <person name="Spring S."/>
            <person name="Lapidus A."/>
            <person name="Davenport K."/>
            <person name="Del Rio T.G."/>
            <person name="Tice H."/>
            <person name="Nolan M."/>
            <person name="Copeland A."/>
            <person name="Cheng J.F."/>
            <person name="Lucas S."/>
            <person name="Tapia R."/>
            <person name="Goodwin L."/>
            <person name="Pitluck S."/>
            <person name="Ivanova N."/>
            <person name="Pagani I."/>
            <person name="Mavromatis K."/>
            <person name="Ovchinnikova G."/>
            <person name="Pati A."/>
            <person name="Chen A."/>
            <person name="Palaniappan K."/>
            <person name="Hauser L."/>
            <person name="Chang Y.J."/>
            <person name="Jeffries C.D."/>
            <person name="Detter J.C."/>
            <person name="Han C."/>
            <person name="Rohde M."/>
            <person name="Brambilla E."/>
            <person name="Goker M."/>
            <person name="Woyke T."/>
            <person name="Bristow J."/>
            <person name="Eisen J.A."/>
            <person name="Markowitz V."/>
            <person name="Hugenholtz P."/>
            <person name="Kyrpides N.C."/>
            <person name="Klenk H.P."/>
            <person name="Land M."/>
        </authorList>
    </citation>
    <scope>NUCLEOTIDE SEQUENCE [LARGE SCALE GENOMIC DNA]</scope>
    <source>
        <strain evidence="3">ATCC 33931 / DSM 2075 / LMG 7858 / VKM B-1802 / 2st14</strain>
    </source>
</reference>
<dbReference type="KEGG" id="dbr:Deba_1566"/>
<evidence type="ECO:0000313" key="2">
    <source>
        <dbReference type="EMBL" id="ADK84934.1"/>
    </source>
</evidence>
<protein>
    <submittedName>
        <fullName evidence="2">Uncharacterized protein</fullName>
    </submittedName>
</protein>
<dbReference type="HOGENOM" id="CLU_1445491_0_0_7"/>
<gene>
    <name evidence="2" type="ordered locus">Deba_1566</name>
</gene>
<name>E1QH91_DESB2</name>
<feature type="region of interest" description="Disordered" evidence="1">
    <location>
        <begin position="158"/>
        <end position="187"/>
    </location>
</feature>